<protein>
    <submittedName>
        <fullName evidence="4">Outer membrane beta-barrel protein</fullName>
    </submittedName>
</protein>
<dbReference type="AlphaFoldDB" id="A0AAW7XCU4"/>
<dbReference type="EMBL" id="JAUOPB010000015">
    <property type="protein sequence ID" value="MDO6424568.1"/>
    <property type="molecule type" value="Genomic_DNA"/>
</dbReference>
<dbReference type="InterPro" id="IPR019734">
    <property type="entry name" value="TPR_rpt"/>
</dbReference>
<comment type="caution">
    <text evidence="4">The sequence shown here is derived from an EMBL/GenBank/DDBJ whole genome shotgun (WGS) entry which is preliminary data.</text>
</comment>
<evidence type="ECO:0000259" key="3">
    <source>
        <dbReference type="Pfam" id="PF13505"/>
    </source>
</evidence>
<dbReference type="Proteomes" id="UP001169760">
    <property type="component" value="Unassembled WGS sequence"/>
</dbReference>
<evidence type="ECO:0000313" key="5">
    <source>
        <dbReference type="Proteomes" id="UP001169760"/>
    </source>
</evidence>
<evidence type="ECO:0000256" key="2">
    <source>
        <dbReference type="SAM" id="SignalP"/>
    </source>
</evidence>
<dbReference type="Gene3D" id="1.25.40.10">
    <property type="entry name" value="Tetratricopeptide repeat domain"/>
    <property type="match status" value="1"/>
</dbReference>
<gene>
    <name evidence="4" type="ORF">Q4521_18920</name>
</gene>
<dbReference type="SUPFAM" id="SSF48452">
    <property type="entry name" value="TPR-like"/>
    <property type="match status" value="1"/>
</dbReference>
<feature type="chain" id="PRO_5043667282" evidence="2">
    <location>
        <begin position="24"/>
        <end position="449"/>
    </location>
</feature>
<dbReference type="Pfam" id="PF13505">
    <property type="entry name" value="OMP_b-brl"/>
    <property type="match status" value="1"/>
</dbReference>
<feature type="signal peptide" evidence="2">
    <location>
        <begin position="1"/>
        <end position="23"/>
    </location>
</feature>
<evidence type="ECO:0000313" key="4">
    <source>
        <dbReference type="EMBL" id="MDO6424568.1"/>
    </source>
</evidence>
<keyword evidence="1 2" id="KW-0732">Signal</keyword>
<dbReference type="Gene3D" id="2.40.160.20">
    <property type="match status" value="1"/>
</dbReference>
<dbReference type="RefSeq" id="WP_303493818.1">
    <property type="nucleotide sequence ID" value="NZ_JAUOPB010000015.1"/>
</dbReference>
<proteinExistence type="predicted"/>
<accession>A0AAW7XCU4</accession>
<dbReference type="InterPro" id="IPR011990">
    <property type="entry name" value="TPR-like_helical_dom_sf"/>
</dbReference>
<reference evidence="4" key="1">
    <citation type="submission" date="2023-07" db="EMBL/GenBank/DDBJ databases">
        <title>Genome content predicts the carbon catabolic preferences of heterotrophic bacteria.</title>
        <authorList>
            <person name="Gralka M."/>
        </authorList>
    </citation>
    <scope>NUCLEOTIDE SEQUENCE</scope>
    <source>
        <strain evidence="4">I3M17_2</strain>
    </source>
</reference>
<dbReference type="Pfam" id="PF13181">
    <property type="entry name" value="TPR_8"/>
    <property type="match status" value="1"/>
</dbReference>
<sequence length="449" mass="50609">MKATTKKWAATLLLAAAANTAFAASGHFEQGREAFKAGDYELALKNFNLAWGEGNNTATLAYNRAVTYYKLGQLEPAKTAFSSLLVNTQWVHLARYNLGRIAEQEGNMQKAYLWYIKVDERANNTRLQRLAQSRADALKDYAPASSKPAPPAPKTTAVLLSLGYALDDNATSLAEELSSQASDASDTYFRMFGYGHHYLTGEKNNGVKLYGLAQMRRFQTFNSYDTTVLGVGATYETKADDVDLDFGARLTNIATSAGPLANQISFITNAAKPIGPGRLQADYQASYYSTDEGYAHLDGWQHQAKLTWQQKFGRVVVAPGFRWETNFRANKQLEATDDRGERFYSYSPTSLGLYANIRWELNAKWRLYSKFNWANITHSEENIHKDIGGEEKQQTRETTRTDYLLGARYKLRDNWAVKTEYSHTGASDVFDLYSYDKNVFALKLEYSWE</sequence>
<name>A0AAW7XCU4_9GAMM</name>
<feature type="domain" description="Outer membrane protein beta-barrel" evidence="3">
    <location>
        <begin position="291"/>
        <end position="446"/>
    </location>
</feature>
<dbReference type="InterPro" id="IPR027385">
    <property type="entry name" value="Beta-barrel_OMP"/>
</dbReference>
<evidence type="ECO:0000256" key="1">
    <source>
        <dbReference type="ARBA" id="ARBA00022729"/>
    </source>
</evidence>
<dbReference type="SUPFAM" id="SSF56935">
    <property type="entry name" value="Porins"/>
    <property type="match status" value="1"/>
</dbReference>
<organism evidence="4 5">
    <name type="scientific">Saccharophagus degradans</name>
    <dbReference type="NCBI Taxonomy" id="86304"/>
    <lineage>
        <taxon>Bacteria</taxon>
        <taxon>Pseudomonadati</taxon>
        <taxon>Pseudomonadota</taxon>
        <taxon>Gammaproteobacteria</taxon>
        <taxon>Cellvibrionales</taxon>
        <taxon>Cellvibrionaceae</taxon>
        <taxon>Saccharophagus</taxon>
    </lineage>
</organism>